<dbReference type="SUPFAM" id="SSF161098">
    <property type="entry name" value="MetI-like"/>
    <property type="match status" value="1"/>
</dbReference>
<dbReference type="InterPro" id="IPR035906">
    <property type="entry name" value="MetI-like_sf"/>
</dbReference>
<evidence type="ECO:0000256" key="6">
    <source>
        <dbReference type="ARBA" id="ARBA00022989"/>
    </source>
</evidence>
<feature type="transmembrane region" description="Helical" evidence="8">
    <location>
        <begin position="143"/>
        <end position="167"/>
    </location>
</feature>
<keyword evidence="7 8" id="KW-0472">Membrane</keyword>
<evidence type="ECO:0000313" key="10">
    <source>
        <dbReference type="EMBL" id="NGO40209.1"/>
    </source>
</evidence>
<dbReference type="Proteomes" id="UP000477311">
    <property type="component" value="Unassembled WGS sequence"/>
</dbReference>
<evidence type="ECO:0000256" key="8">
    <source>
        <dbReference type="RuleBase" id="RU363032"/>
    </source>
</evidence>
<evidence type="ECO:0000256" key="1">
    <source>
        <dbReference type="ARBA" id="ARBA00004651"/>
    </source>
</evidence>
<feature type="transmembrane region" description="Helical" evidence="8">
    <location>
        <begin position="248"/>
        <end position="266"/>
    </location>
</feature>
<dbReference type="GO" id="GO:0055085">
    <property type="term" value="P:transmembrane transport"/>
    <property type="evidence" value="ECO:0007669"/>
    <property type="project" value="InterPro"/>
</dbReference>
<proteinExistence type="inferred from homology"/>
<evidence type="ECO:0000259" key="9">
    <source>
        <dbReference type="PROSITE" id="PS50928"/>
    </source>
</evidence>
<dbReference type="RefSeq" id="WP_165108561.1">
    <property type="nucleotide sequence ID" value="NZ_JAAKYA010000082.1"/>
</dbReference>
<sequence>MNPRPSTSRPARLPSVWTTTCAFAVYLFLYAPLAMVVMQSFNAARHGGRWEGFTTAWYKALPHNAAAWEACRNTLVLASASTAIATVLGTLLAYGLSRARFPGHRLLERGLSLQIFLPDILLAAALLLALSVVGTWWPAVQPGLTAMIAAHVTFQLPFVALVVRARLARLDPALEEAARDLGASGWRLFRSITLPLLRPGILAGALLAFTLSLDDFVVSYFTTGPGATTLPIWIYASAKRGLSPEVHAFSTLLILASVILTLALNLTHKKPWTPD</sequence>
<keyword evidence="6 8" id="KW-1133">Transmembrane helix</keyword>
<evidence type="ECO:0000256" key="7">
    <source>
        <dbReference type="ARBA" id="ARBA00023136"/>
    </source>
</evidence>
<dbReference type="Gene3D" id="1.10.3720.10">
    <property type="entry name" value="MetI-like"/>
    <property type="match status" value="1"/>
</dbReference>
<dbReference type="PANTHER" id="PTHR43848">
    <property type="entry name" value="PUTRESCINE TRANSPORT SYSTEM PERMEASE PROTEIN POTI"/>
    <property type="match status" value="1"/>
</dbReference>
<keyword evidence="5 8" id="KW-0812">Transmembrane</keyword>
<accession>A0A6M1RRQ5</accession>
<gene>
    <name evidence="10" type="ORF">G4L39_12515</name>
</gene>
<organism evidence="10 11">
    <name type="scientific">Limisphaera ngatamarikiensis</name>
    <dbReference type="NCBI Taxonomy" id="1324935"/>
    <lineage>
        <taxon>Bacteria</taxon>
        <taxon>Pseudomonadati</taxon>
        <taxon>Verrucomicrobiota</taxon>
        <taxon>Verrucomicrobiia</taxon>
        <taxon>Limisphaerales</taxon>
        <taxon>Limisphaeraceae</taxon>
        <taxon>Limisphaera</taxon>
    </lineage>
</organism>
<dbReference type="PROSITE" id="PS50928">
    <property type="entry name" value="ABC_TM1"/>
    <property type="match status" value="1"/>
</dbReference>
<comment type="subcellular location">
    <subcellularLocation>
        <location evidence="1 8">Cell membrane</location>
        <topology evidence="1 8">Multi-pass membrane protein</topology>
    </subcellularLocation>
</comment>
<keyword evidence="11" id="KW-1185">Reference proteome</keyword>
<evidence type="ECO:0000256" key="5">
    <source>
        <dbReference type="ARBA" id="ARBA00022692"/>
    </source>
</evidence>
<feature type="transmembrane region" description="Helical" evidence="8">
    <location>
        <begin position="21"/>
        <end position="41"/>
    </location>
</feature>
<comment type="caution">
    <text evidence="10">The sequence shown here is derived from an EMBL/GenBank/DDBJ whole genome shotgun (WGS) entry which is preliminary data.</text>
</comment>
<dbReference type="EMBL" id="JAAKYA010000082">
    <property type="protein sequence ID" value="NGO40209.1"/>
    <property type="molecule type" value="Genomic_DNA"/>
</dbReference>
<keyword evidence="3 8" id="KW-0813">Transport</keyword>
<keyword evidence="4" id="KW-1003">Cell membrane</keyword>
<evidence type="ECO:0000256" key="2">
    <source>
        <dbReference type="ARBA" id="ARBA00007069"/>
    </source>
</evidence>
<dbReference type="CDD" id="cd06261">
    <property type="entry name" value="TM_PBP2"/>
    <property type="match status" value="1"/>
</dbReference>
<dbReference type="PANTHER" id="PTHR43848:SF2">
    <property type="entry name" value="PUTRESCINE TRANSPORT SYSTEM PERMEASE PROTEIN POTI"/>
    <property type="match status" value="1"/>
</dbReference>
<evidence type="ECO:0000256" key="3">
    <source>
        <dbReference type="ARBA" id="ARBA00022448"/>
    </source>
</evidence>
<name>A0A6M1RRQ5_9BACT</name>
<comment type="similarity">
    <text evidence="2">Belongs to the binding-protein-dependent transport system permease family. CysTW subfamily.</text>
</comment>
<protein>
    <submittedName>
        <fullName evidence="10">ABC transporter permease</fullName>
    </submittedName>
</protein>
<dbReference type="InterPro" id="IPR000515">
    <property type="entry name" value="MetI-like"/>
</dbReference>
<feature type="domain" description="ABC transmembrane type-1" evidence="9">
    <location>
        <begin position="71"/>
        <end position="264"/>
    </location>
</feature>
<feature type="transmembrane region" description="Helical" evidence="8">
    <location>
        <begin position="217"/>
        <end position="236"/>
    </location>
</feature>
<feature type="transmembrane region" description="Helical" evidence="8">
    <location>
        <begin position="115"/>
        <end position="137"/>
    </location>
</feature>
<feature type="transmembrane region" description="Helical" evidence="8">
    <location>
        <begin position="188"/>
        <end position="211"/>
    </location>
</feature>
<evidence type="ECO:0000313" key="11">
    <source>
        <dbReference type="Proteomes" id="UP000477311"/>
    </source>
</evidence>
<dbReference type="AlphaFoldDB" id="A0A6M1RRQ5"/>
<dbReference type="Pfam" id="PF00528">
    <property type="entry name" value="BPD_transp_1"/>
    <property type="match status" value="1"/>
</dbReference>
<dbReference type="GO" id="GO:0005886">
    <property type="term" value="C:plasma membrane"/>
    <property type="evidence" value="ECO:0007669"/>
    <property type="project" value="UniProtKB-SubCell"/>
</dbReference>
<dbReference type="InterPro" id="IPR051789">
    <property type="entry name" value="Bact_Polyamine_Transport"/>
</dbReference>
<feature type="transmembrane region" description="Helical" evidence="8">
    <location>
        <begin position="75"/>
        <end position="94"/>
    </location>
</feature>
<reference evidence="10 11" key="1">
    <citation type="submission" date="2020-02" db="EMBL/GenBank/DDBJ databases">
        <title>Draft genome sequence of Limisphaera ngatamarikiensis NGM72.4T, a thermophilic Verrucomicrobia grouped in subdivision 3.</title>
        <authorList>
            <person name="Carere C.R."/>
            <person name="Steen J."/>
            <person name="Hugenholtz P."/>
            <person name="Stott M.B."/>
        </authorList>
    </citation>
    <scope>NUCLEOTIDE SEQUENCE [LARGE SCALE GENOMIC DNA]</scope>
    <source>
        <strain evidence="10 11">NGM72.4</strain>
    </source>
</reference>
<evidence type="ECO:0000256" key="4">
    <source>
        <dbReference type="ARBA" id="ARBA00022475"/>
    </source>
</evidence>